<gene>
    <name evidence="5" type="ORF">SAMN02745941_00149</name>
</gene>
<evidence type="ECO:0000256" key="1">
    <source>
        <dbReference type="ARBA" id="ARBA00004370"/>
    </source>
</evidence>
<keyword evidence="3" id="KW-0812">Transmembrane</keyword>
<dbReference type="GO" id="GO:0071555">
    <property type="term" value="P:cell wall organization"/>
    <property type="evidence" value="ECO:0007669"/>
    <property type="project" value="TreeGrafter"/>
</dbReference>
<feature type="domain" description="Penicillin-binding protein transpeptidase" evidence="4">
    <location>
        <begin position="244"/>
        <end position="529"/>
    </location>
</feature>
<evidence type="ECO:0000313" key="5">
    <source>
        <dbReference type="EMBL" id="SHH47659.1"/>
    </source>
</evidence>
<dbReference type="InterPro" id="IPR012338">
    <property type="entry name" value="Beta-lactam/transpept-like"/>
</dbReference>
<dbReference type="RefSeq" id="WP_242950029.1">
    <property type="nucleotide sequence ID" value="NZ_FQXU01000003.1"/>
</dbReference>
<keyword evidence="2 3" id="KW-0472">Membrane</keyword>
<reference evidence="5 6" key="1">
    <citation type="submission" date="2016-11" db="EMBL/GenBank/DDBJ databases">
        <authorList>
            <person name="Jaros S."/>
            <person name="Januszkiewicz K."/>
            <person name="Wedrychowicz H."/>
        </authorList>
    </citation>
    <scope>NUCLEOTIDE SEQUENCE [LARGE SCALE GENOMIC DNA]</scope>
    <source>
        <strain evidence="5 6">DSM 6191</strain>
    </source>
</reference>
<dbReference type="InterPro" id="IPR001460">
    <property type="entry name" value="PCN-bd_Tpept"/>
</dbReference>
<keyword evidence="5" id="KW-0131">Cell cycle</keyword>
<dbReference type="PANTHER" id="PTHR30627">
    <property type="entry name" value="PEPTIDOGLYCAN D,D-TRANSPEPTIDASE"/>
    <property type="match status" value="1"/>
</dbReference>
<keyword evidence="5" id="KW-0132">Cell division</keyword>
<protein>
    <submittedName>
        <fullName evidence="5">Cell division protein FtsI/penicillin-binding protein 2</fullName>
    </submittedName>
</protein>
<dbReference type="GO" id="GO:0008658">
    <property type="term" value="F:penicillin binding"/>
    <property type="evidence" value="ECO:0007669"/>
    <property type="project" value="InterPro"/>
</dbReference>
<feature type="transmembrane region" description="Helical" evidence="3">
    <location>
        <begin position="12"/>
        <end position="29"/>
    </location>
</feature>
<dbReference type="GO" id="GO:0005886">
    <property type="term" value="C:plasma membrane"/>
    <property type="evidence" value="ECO:0007669"/>
    <property type="project" value="TreeGrafter"/>
</dbReference>
<name>A0A1M5TA95_9CLOT</name>
<dbReference type="Proteomes" id="UP000184241">
    <property type="component" value="Unassembled WGS sequence"/>
</dbReference>
<dbReference type="AlphaFoldDB" id="A0A1M5TA95"/>
<dbReference type="SUPFAM" id="SSF56601">
    <property type="entry name" value="beta-lactamase/transpeptidase-like"/>
    <property type="match status" value="1"/>
</dbReference>
<evidence type="ECO:0000259" key="4">
    <source>
        <dbReference type="Pfam" id="PF00905"/>
    </source>
</evidence>
<comment type="subcellular location">
    <subcellularLocation>
        <location evidence="1">Membrane</location>
    </subcellularLocation>
</comment>
<dbReference type="EMBL" id="FQXU01000003">
    <property type="protein sequence ID" value="SHH47659.1"/>
    <property type="molecule type" value="Genomic_DNA"/>
</dbReference>
<proteinExistence type="predicted"/>
<organism evidence="5 6">
    <name type="scientific">Clostridium intestinale DSM 6191</name>
    <dbReference type="NCBI Taxonomy" id="1121320"/>
    <lineage>
        <taxon>Bacteria</taxon>
        <taxon>Bacillati</taxon>
        <taxon>Bacillota</taxon>
        <taxon>Clostridia</taxon>
        <taxon>Eubacteriales</taxon>
        <taxon>Clostridiaceae</taxon>
        <taxon>Clostridium</taxon>
    </lineage>
</organism>
<dbReference type="GO" id="GO:0051301">
    <property type="term" value="P:cell division"/>
    <property type="evidence" value="ECO:0007669"/>
    <property type="project" value="UniProtKB-KW"/>
</dbReference>
<evidence type="ECO:0000313" key="6">
    <source>
        <dbReference type="Proteomes" id="UP000184241"/>
    </source>
</evidence>
<dbReference type="Gene3D" id="3.40.710.10">
    <property type="entry name" value="DD-peptidase/beta-lactamase superfamily"/>
    <property type="match status" value="1"/>
</dbReference>
<evidence type="ECO:0000256" key="2">
    <source>
        <dbReference type="ARBA" id="ARBA00023136"/>
    </source>
</evidence>
<keyword evidence="3" id="KW-1133">Transmembrane helix</keyword>
<dbReference type="InterPro" id="IPR050515">
    <property type="entry name" value="Beta-lactam/transpept"/>
</dbReference>
<dbReference type="PANTHER" id="PTHR30627:SF1">
    <property type="entry name" value="PEPTIDOGLYCAN D,D-TRANSPEPTIDASE FTSI"/>
    <property type="match status" value="1"/>
</dbReference>
<accession>A0A1M5TA95</accession>
<evidence type="ECO:0000256" key="3">
    <source>
        <dbReference type="SAM" id="Phobius"/>
    </source>
</evidence>
<dbReference type="Pfam" id="PF00905">
    <property type="entry name" value="Transpeptidase"/>
    <property type="match status" value="1"/>
</dbReference>
<sequence length="534" mass="59217">MLRKKYSKRLRAMIIVFSLILLVLSYRTYDVVTKYSPQSTKGAVANTQVENLSETNYMLLDTNGKDLRSYKKKYVVVIDSKPFSLNNFEENIEGLLAFNFIMKSQVDNFAYDEVLKKGGKSYFVVNQEAYEKVNKIQGVKGIYTYVYDEIERNYAWGIGDILSNINEKNNYEGDSLEAKLLNEIKSNNPPQGKFEIEKDGTYKAGVLGVNPENKNIKLTIDLDMNEKIKDILNKEQFSNLSNIGVILMDSETGKIKVLAQKDDSMPNILIGAEGLGFEPASTFKLIVEEAALENKAVTLDSTFTCTGQICQKDGKPYSHGTLTVRKALEISCNDTFYHVAQKVGYDKLMEMAEKQGLYSKVLGLTKEVTGQKPLEEASLRNIAIGQSMTVTPIQMAGAINTIVNNGVYVEPSVIEGFVDNKDNVLDTFNYKKTTVISKETANLIKSNMRDVVSKGTGTTAYIKNVEIGGKTGSATGSNGTTHGWFGGYFKKGNKNYTMIVFVPDINGKNKQGEDLVGGNTAAPVFKDIVLELLK</sequence>